<protein>
    <submittedName>
        <fullName evidence="1">Transcriptional regulator</fullName>
    </submittedName>
</protein>
<keyword evidence="2" id="KW-1185">Reference proteome</keyword>
<dbReference type="EMBL" id="JAWLKF010000018">
    <property type="protein sequence ID" value="MDV6305381.1"/>
    <property type="molecule type" value="Genomic_DNA"/>
</dbReference>
<comment type="caution">
    <text evidence="1">The sequence shown here is derived from an EMBL/GenBank/DDBJ whole genome shotgun (WGS) entry which is preliminary data.</text>
</comment>
<evidence type="ECO:0000313" key="1">
    <source>
        <dbReference type="EMBL" id="MDV6305381.1"/>
    </source>
</evidence>
<evidence type="ECO:0000313" key="2">
    <source>
        <dbReference type="Proteomes" id="UP001186104"/>
    </source>
</evidence>
<name>A0ABU4D7K0_9NOCA</name>
<gene>
    <name evidence="1" type="ORF">R3P93_22685</name>
</gene>
<reference evidence="1 2" key="1">
    <citation type="submission" date="2023-10" db="EMBL/GenBank/DDBJ databases">
        <title>Development of a sustainable strategy for remediation of hydrocarbon-contaminated territories based on the waste exchange concept.</title>
        <authorList>
            <person name="Krivoruchko A."/>
        </authorList>
    </citation>
    <scope>NUCLEOTIDE SEQUENCE [LARGE SCALE GENOMIC DNA]</scope>
    <source>
        <strain evidence="1 2">IEGM 1327</strain>
    </source>
</reference>
<accession>A0ABU4D7K0</accession>
<organism evidence="1 2">
    <name type="scientific">Rhodococcus cerastii</name>
    <dbReference type="NCBI Taxonomy" id="908616"/>
    <lineage>
        <taxon>Bacteria</taxon>
        <taxon>Bacillati</taxon>
        <taxon>Actinomycetota</taxon>
        <taxon>Actinomycetes</taxon>
        <taxon>Mycobacteriales</taxon>
        <taxon>Nocardiaceae</taxon>
        <taxon>Rhodococcus</taxon>
    </lineage>
</organism>
<proteinExistence type="predicted"/>
<dbReference type="RefSeq" id="WP_094622989.1">
    <property type="nucleotide sequence ID" value="NZ_JAWLKF010000018.1"/>
</dbReference>
<dbReference type="Proteomes" id="UP001186104">
    <property type="component" value="Unassembled WGS sequence"/>
</dbReference>
<sequence length="74" mass="8102">MTDTELTLSEVLALIEASTGKAIASSTWRSYVARGQAPKPARHLSRTPLYSREDIEAWIAGRPGSGARTDLYPR</sequence>